<dbReference type="InterPro" id="IPR037401">
    <property type="entry name" value="SnoaL-like"/>
</dbReference>
<evidence type="ECO:0000259" key="1">
    <source>
        <dbReference type="Pfam" id="PF13577"/>
    </source>
</evidence>
<feature type="domain" description="SnoaL-like" evidence="1">
    <location>
        <begin position="44"/>
        <end position="171"/>
    </location>
</feature>
<dbReference type="EMBL" id="HBFB01012665">
    <property type="protein sequence ID" value="CAD8675928.1"/>
    <property type="molecule type" value="Transcribed_RNA"/>
</dbReference>
<dbReference type="InterPro" id="IPR032710">
    <property type="entry name" value="NTF2-like_dom_sf"/>
</dbReference>
<dbReference type="SUPFAM" id="SSF54427">
    <property type="entry name" value="NTF2-like"/>
    <property type="match status" value="1"/>
</dbReference>
<dbReference type="AlphaFoldDB" id="A0A7S0RF83"/>
<dbReference type="Pfam" id="PF13577">
    <property type="entry name" value="SnoaL_4"/>
    <property type="match status" value="1"/>
</dbReference>
<dbReference type="Gene3D" id="3.10.450.50">
    <property type="match status" value="1"/>
</dbReference>
<gene>
    <name evidence="2" type="ORF">CLEI1391_LOCUS7173</name>
</gene>
<protein>
    <recommendedName>
        <fullName evidence="1">SnoaL-like domain-containing protein</fullName>
    </recommendedName>
</protein>
<proteinExistence type="predicted"/>
<name>A0A7S0RF83_9CHLO</name>
<evidence type="ECO:0000313" key="2">
    <source>
        <dbReference type="EMBL" id="CAD8675928.1"/>
    </source>
</evidence>
<reference evidence="2" key="1">
    <citation type="submission" date="2021-01" db="EMBL/GenBank/DDBJ databases">
        <authorList>
            <person name="Corre E."/>
            <person name="Pelletier E."/>
            <person name="Niang G."/>
            <person name="Scheremetjew M."/>
            <person name="Finn R."/>
            <person name="Kale V."/>
            <person name="Holt S."/>
            <person name="Cochrane G."/>
            <person name="Meng A."/>
            <person name="Brown T."/>
            <person name="Cohen L."/>
        </authorList>
    </citation>
    <scope>NUCLEOTIDE SEQUENCE</scope>
    <source>
        <strain evidence="2">SAG 11-49</strain>
    </source>
</reference>
<accession>A0A7S0RF83</accession>
<sequence length="196" mass="20846">MMLLARGAARGAVKGCVQRSLLAPAPFPARQHGTRTSTVATALTAEDRVNIMELCHRFDRAINQLDQAAAVALFLPEAKLHTPRGVVTGAPNILAFFKSVEPMARGNRHLTLNMVIDEAPVTVDGAQACAHAHGYRMLHKAAAPPLLMATGLIEDVLVKTGEGQWRFAERKFIMDPPAEAPAASTASSSGSSSQTK</sequence>
<organism evidence="2">
    <name type="scientific">Chlamydomonas leiostraca</name>
    <dbReference type="NCBI Taxonomy" id="1034604"/>
    <lineage>
        <taxon>Eukaryota</taxon>
        <taxon>Viridiplantae</taxon>
        <taxon>Chlorophyta</taxon>
        <taxon>core chlorophytes</taxon>
        <taxon>Chlorophyceae</taxon>
        <taxon>CS clade</taxon>
        <taxon>Chlamydomonadales</taxon>
        <taxon>Chlamydomonadaceae</taxon>
        <taxon>Chlamydomonas</taxon>
    </lineage>
</organism>